<feature type="signal peptide" evidence="5">
    <location>
        <begin position="1"/>
        <end position="20"/>
    </location>
</feature>
<feature type="chain" id="PRO_5001644746" evidence="5">
    <location>
        <begin position="21"/>
        <end position="471"/>
    </location>
</feature>
<dbReference type="OMA" id="WICDCEN"/>
<dbReference type="InterPro" id="IPR001611">
    <property type="entry name" value="Leu-rich_rpt"/>
</dbReference>
<proteinExistence type="predicted"/>
<dbReference type="eggNOG" id="KOG0619">
    <property type="taxonomic scope" value="Eukaryota"/>
</dbReference>
<dbReference type="SUPFAM" id="SSF52058">
    <property type="entry name" value="L domain-like"/>
    <property type="match status" value="1"/>
</dbReference>
<dbReference type="InterPro" id="IPR032675">
    <property type="entry name" value="LRR_dom_sf"/>
</dbReference>
<dbReference type="PANTHER" id="PTHR24369">
    <property type="entry name" value="ANTIGEN BSP, PUTATIVE-RELATED"/>
    <property type="match status" value="1"/>
</dbReference>
<keyword evidence="4" id="KW-0472">Membrane</keyword>
<keyword evidence="8" id="KW-1185">Reference proteome</keyword>
<evidence type="ECO:0000256" key="3">
    <source>
        <dbReference type="ARBA" id="ARBA00022737"/>
    </source>
</evidence>
<reference evidence="7 8" key="1">
    <citation type="journal article" date="2014" name="Nat. Commun.">
        <title>Molecular traces of alternative social organization in a termite genome.</title>
        <authorList>
            <person name="Terrapon N."/>
            <person name="Li C."/>
            <person name="Robertson H.M."/>
            <person name="Ji L."/>
            <person name="Meng X."/>
            <person name="Booth W."/>
            <person name="Chen Z."/>
            <person name="Childers C.P."/>
            <person name="Glastad K.M."/>
            <person name="Gokhale K."/>
            <person name="Gowin J."/>
            <person name="Gronenberg W."/>
            <person name="Hermansen R.A."/>
            <person name="Hu H."/>
            <person name="Hunt B.G."/>
            <person name="Huylmans A.K."/>
            <person name="Khalil S.M."/>
            <person name="Mitchell R.D."/>
            <person name="Munoz-Torres M.C."/>
            <person name="Mustard J.A."/>
            <person name="Pan H."/>
            <person name="Reese J.T."/>
            <person name="Scharf M.E."/>
            <person name="Sun F."/>
            <person name="Vogel H."/>
            <person name="Xiao J."/>
            <person name="Yang W."/>
            <person name="Yang Z."/>
            <person name="Yang Z."/>
            <person name="Zhou J."/>
            <person name="Zhu J."/>
            <person name="Brent C.S."/>
            <person name="Elsik C.G."/>
            <person name="Goodisman M.A."/>
            <person name="Liberles D.A."/>
            <person name="Roe R.M."/>
            <person name="Vargo E.L."/>
            <person name="Vilcinskas A."/>
            <person name="Wang J."/>
            <person name="Bornberg-Bauer E."/>
            <person name="Korb J."/>
            <person name="Zhang G."/>
            <person name="Liebig J."/>
        </authorList>
    </citation>
    <scope>NUCLEOTIDE SEQUENCE [LARGE SCALE GENOMIC DNA]</scope>
    <source>
        <tissue evidence="7">Whole organism</tissue>
    </source>
</reference>
<protein>
    <submittedName>
        <fullName evidence="7">Leucine-rich repeat neuronal protein 2</fullName>
    </submittedName>
</protein>
<accession>A0A067R5N2</accession>
<evidence type="ECO:0000259" key="6">
    <source>
        <dbReference type="SMART" id="SM00082"/>
    </source>
</evidence>
<dbReference type="Pfam" id="PF13855">
    <property type="entry name" value="LRR_8"/>
    <property type="match status" value="3"/>
</dbReference>
<dbReference type="SMART" id="SM00082">
    <property type="entry name" value="LRRCT"/>
    <property type="match status" value="1"/>
</dbReference>
<dbReference type="InterPro" id="IPR050541">
    <property type="entry name" value="LRR_TM_domain-containing"/>
</dbReference>
<gene>
    <name evidence="7" type="ORF">L798_12558</name>
</gene>
<dbReference type="SMART" id="SM00365">
    <property type="entry name" value="LRR_SD22"/>
    <property type="match status" value="3"/>
</dbReference>
<dbReference type="InterPro" id="IPR000483">
    <property type="entry name" value="Cys-rich_flank_reg_C"/>
</dbReference>
<evidence type="ECO:0000256" key="4">
    <source>
        <dbReference type="SAM" id="Phobius"/>
    </source>
</evidence>
<dbReference type="OrthoDB" id="72369at2759"/>
<dbReference type="AlphaFoldDB" id="A0A067R5N2"/>
<feature type="domain" description="LRRCT" evidence="6">
    <location>
        <begin position="350"/>
        <end position="402"/>
    </location>
</feature>
<keyword evidence="4" id="KW-1133">Transmembrane helix</keyword>
<name>A0A067R5N2_ZOONE</name>
<dbReference type="PANTHER" id="PTHR24369:SF210">
    <property type="entry name" value="CHAOPTIN-RELATED"/>
    <property type="match status" value="1"/>
</dbReference>
<evidence type="ECO:0000256" key="5">
    <source>
        <dbReference type="SAM" id="SignalP"/>
    </source>
</evidence>
<keyword evidence="4" id="KW-0812">Transmembrane</keyword>
<evidence type="ECO:0000256" key="2">
    <source>
        <dbReference type="ARBA" id="ARBA00022729"/>
    </source>
</evidence>
<dbReference type="EMBL" id="KK852945">
    <property type="protein sequence ID" value="KDR13449.1"/>
    <property type="molecule type" value="Genomic_DNA"/>
</dbReference>
<keyword evidence="3" id="KW-0677">Repeat</keyword>
<evidence type="ECO:0000256" key="1">
    <source>
        <dbReference type="ARBA" id="ARBA00022614"/>
    </source>
</evidence>
<dbReference type="InParanoid" id="A0A067R5N2"/>
<dbReference type="Gene3D" id="3.80.10.10">
    <property type="entry name" value="Ribonuclease Inhibitor"/>
    <property type="match status" value="2"/>
</dbReference>
<dbReference type="GO" id="GO:0005886">
    <property type="term" value="C:plasma membrane"/>
    <property type="evidence" value="ECO:0007669"/>
    <property type="project" value="TreeGrafter"/>
</dbReference>
<dbReference type="InterPro" id="IPR003591">
    <property type="entry name" value="Leu-rich_rpt_typical-subtyp"/>
</dbReference>
<keyword evidence="2 5" id="KW-0732">Signal</keyword>
<evidence type="ECO:0000313" key="7">
    <source>
        <dbReference type="EMBL" id="KDR13449.1"/>
    </source>
</evidence>
<feature type="transmembrane region" description="Helical" evidence="4">
    <location>
        <begin position="419"/>
        <end position="441"/>
    </location>
</feature>
<dbReference type="SMART" id="SM00369">
    <property type="entry name" value="LRR_TYP"/>
    <property type="match status" value="5"/>
</dbReference>
<dbReference type="Proteomes" id="UP000027135">
    <property type="component" value="Unassembled WGS sequence"/>
</dbReference>
<sequence length="471" mass="53362">MMHLTGVLLLLLVCSMVTNADSVCNHCMCFQTTVNCTARNLQRHFNDSDWPSNMAVTDMMFDNNQVVHVTQYPALSVLRLSLSHNKIVRIDKAAFLNLQNLTELDLSHNLITSDNLFADVFQGMFSEIEYQPLTNLHTLRLGSNAIHTLKSDLFEHTANLRTLTLDSNPFHVIDQETIMALSSLTFLEVLDLSYTGLKDLPEYLLHTPKYLKVLNLTGNLMTKVPAALEHSHALEVLHFCENPVVVLDHSSFKSEMLYLRELHMSNMESLIFIASGAMSKLTSLQELYLSHNPRLSSIDPDAFTLRREGEESETWPPIIKLDLGHNNLGTIDRHLLGHWDILQYLILAGNPWICDCENQWMVSTLLPSVENIIQNQMNSLECVEPEEMRGRKLHELEVLNYHMRCLDSAGNHPEKDAKLLIGILVGVLLAVPITMAAILVFRNSRFGSRFFSRGPADYSRAFYSRADSGEN</sequence>
<evidence type="ECO:0000313" key="8">
    <source>
        <dbReference type="Proteomes" id="UP000027135"/>
    </source>
</evidence>
<dbReference type="PROSITE" id="PS51450">
    <property type="entry name" value="LRR"/>
    <property type="match status" value="2"/>
</dbReference>
<keyword evidence="1" id="KW-0433">Leucine-rich repeat</keyword>
<organism evidence="7 8">
    <name type="scientific">Zootermopsis nevadensis</name>
    <name type="common">Dampwood termite</name>
    <dbReference type="NCBI Taxonomy" id="136037"/>
    <lineage>
        <taxon>Eukaryota</taxon>
        <taxon>Metazoa</taxon>
        <taxon>Ecdysozoa</taxon>
        <taxon>Arthropoda</taxon>
        <taxon>Hexapoda</taxon>
        <taxon>Insecta</taxon>
        <taxon>Pterygota</taxon>
        <taxon>Neoptera</taxon>
        <taxon>Polyneoptera</taxon>
        <taxon>Dictyoptera</taxon>
        <taxon>Blattodea</taxon>
        <taxon>Blattoidea</taxon>
        <taxon>Termitoidae</taxon>
        <taxon>Termopsidae</taxon>
        <taxon>Zootermopsis</taxon>
    </lineage>
</organism>
<dbReference type="STRING" id="136037.A0A067R5N2"/>